<dbReference type="RefSeq" id="WP_134518261.1">
    <property type="nucleotide sequence ID" value="NZ_SOHE01000016.1"/>
</dbReference>
<protein>
    <recommendedName>
        <fullName evidence="3">Thioredoxin-like fold domain-containing protein</fullName>
    </recommendedName>
</protein>
<evidence type="ECO:0000256" key="1">
    <source>
        <dbReference type="SAM" id="MobiDB-lite"/>
    </source>
</evidence>
<evidence type="ECO:0000313" key="5">
    <source>
        <dbReference type="Proteomes" id="UP000297447"/>
    </source>
</evidence>
<comment type="caution">
    <text evidence="4">The sequence shown here is derived from an EMBL/GenBank/DDBJ whole genome shotgun (WGS) entry which is preliminary data.</text>
</comment>
<reference evidence="4 5" key="1">
    <citation type="submission" date="2019-03" db="EMBL/GenBank/DDBJ databases">
        <title>Genomics of glacier-inhabiting Cryobacterium strains.</title>
        <authorList>
            <person name="Liu Q."/>
            <person name="Xin Y.-H."/>
        </authorList>
    </citation>
    <scope>NUCLEOTIDE SEQUENCE [LARGE SCALE GENOMIC DNA]</scope>
    <source>
        <strain evidence="4 5">Hh14</strain>
    </source>
</reference>
<evidence type="ECO:0000313" key="4">
    <source>
        <dbReference type="EMBL" id="TFD54588.1"/>
    </source>
</evidence>
<gene>
    <name evidence="4" type="ORF">E3T55_04010</name>
</gene>
<dbReference type="OrthoDB" id="117402at2"/>
<feature type="compositionally biased region" description="Basic and acidic residues" evidence="1">
    <location>
        <begin position="8"/>
        <end position="24"/>
    </location>
</feature>
<organism evidence="4 5">
    <name type="scientific">Cryobacterium frigoriphilum</name>
    <dbReference type="NCBI Taxonomy" id="1259150"/>
    <lineage>
        <taxon>Bacteria</taxon>
        <taxon>Bacillati</taxon>
        <taxon>Actinomycetota</taxon>
        <taxon>Actinomycetes</taxon>
        <taxon>Micrococcales</taxon>
        <taxon>Microbacteriaceae</taxon>
        <taxon>Cryobacterium</taxon>
    </lineage>
</organism>
<dbReference type="SUPFAM" id="SSF52833">
    <property type="entry name" value="Thioredoxin-like"/>
    <property type="match status" value="1"/>
</dbReference>
<dbReference type="InterPro" id="IPR036249">
    <property type="entry name" value="Thioredoxin-like_sf"/>
</dbReference>
<evidence type="ECO:0000259" key="3">
    <source>
        <dbReference type="Pfam" id="PF13462"/>
    </source>
</evidence>
<dbReference type="AlphaFoldDB" id="A0A4R9A9Z1"/>
<keyword evidence="2" id="KW-0812">Transmembrane</keyword>
<accession>A0A4R9A9Z1</accession>
<keyword evidence="5" id="KW-1185">Reference proteome</keyword>
<dbReference type="Gene3D" id="3.40.30.10">
    <property type="entry name" value="Glutaredoxin"/>
    <property type="match status" value="1"/>
</dbReference>
<keyword evidence="2" id="KW-0472">Membrane</keyword>
<proteinExistence type="predicted"/>
<feature type="transmembrane region" description="Helical" evidence="2">
    <location>
        <begin position="42"/>
        <end position="61"/>
    </location>
</feature>
<feature type="region of interest" description="Disordered" evidence="1">
    <location>
        <begin position="1"/>
        <end position="24"/>
    </location>
</feature>
<dbReference type="EMBL" id="SOHE01000016">
    <property type="protein sequence ID" value="TFD54588.1"/>
    <property type="molecule type" value="Genomic_DNA"/>
</dbReference>
<dbReference type="Proteomes" id="UP000297447">
    <property type="component" value="Unassembled WGS sequence"/>
</dbReference>
<feature type="domain" description="Thioredoxin-like fold" evidence="3">
    <location>
        <begin position="111"/>
        <end position="271"/>
    </location>
</feature>
<dbReference type="InterPro" id="IPR012336">
    <property type="entry name" value="Thioredoxin-like_fold"/>
</dbReference>
<evidence type="ECO:0000256" key="2">
    <source>
        <dbReference type="SAM" id="Phobius"/>
    </source>
</evidence>
<dbReference type="CDD" id="cd02972">
    <property type="entry name" value="DsbA_family"/>
    <property type="match status" value="1"/>
</dbReference>
<keyword evidence="2" id="KW-1133">Transmembrane helix</keyword>
<sequence>MTLNGRPSQKDRRTDAREHARQLRDDTAYTARRRRRLWRGGIGLGLIAVATIVAVSIVAAVRPAAAGPLNMASDGVLLGADESGVVAASTVAVVVGEDPIATDPTALANLVNITMYVDYLCSYCGQFEAANAEQIASWVTAGNATVEIHPIAILDKSSAGGSYSTRAANAAACVADSAPNDFLAVNTALFAAQPDEHTTGPTDADLLSVLHSAGVQSEAVTDCVTEQTFASWVGGATDRALTGPLPNSDVRTVTGTPTVLVNGVSYTGAFDDAAAFEEFVLTEAADLDDDEIALAEAQAAAAAAAAAAAEAAQTGVTE</sequence>
<name>A0A4R9A9Z1_9MICO</name>
<dbReference type="Pfam" id="PF13462">
    <property type="entry name" value="Thioredoxin_4"/>
    <property type="match status" value="1"/>
</dbReference>